<evidence type="ECO:0000256" key="4">
    <source>
        <dbReference type="ARBA" id="ARBA00022989"/>
    </source>
</evidence>
<feature type="transmembrane region" description="Helical" evidence="6">
    <location>
        <begin position="72"/>
        <end position="91"/>
    </location>
</feature>
<evidence type="ECO:0000256" key="1">
    <source>
        <dbReference type="ARBA" id="ARBA00004141"/>
    </source>
</evidence>
<evidence type="ECO:0000256" key="2">
    <source>
        <dbReference type="ARBA" id="ARBA00022448"/>
    </source>
</evidence>
<keyword evidence="4 6" id="KW-1133">Transmembrane helix</keyword>
<keyword evidence="5 6" id="KW-0472">Membrane</keyword>
<dbReference type="Pfam" id="PF01061">
    <property type="entry name" value="ABC2_membrane"/>
    <property type="match status" value="1"/>
</dbReference>
<dbReference type="PANTHER" id="PTHR19241">
    <property type="entry name" value="ATP-BINDING CASSETTE TRANSPORTER"/>
    <property type="match status" value="1"/>
</dbReference>
<keyword evidence="3 6" id="KW-0812">Transmembrane</keyword>
<feature type="transmembrane region" description="Helical" evidence="6">
    <location>
        <begin position="41"/>
        <end position="60"/>
    </location>
</feature>
<dbReference type="GO" id="GO:0005886">
    <property type="term" value="C:plasma membrane"/>
    <property type="evidence" value="ECO:0007669"/>
    <property type="project" value="UniProtKB-ARBA"/>
</dbReference>
<comment type="subcellular location">
    <subcellularLocation>
        <location evidence="1">Membrane</location>
        <topology evidence="1">Multi-pass membrane protein</topology>
    </subcellularLocation>
</comment>
<feature type="domain" description="ABC-2 type transporter transmembrane" evidence="7">
    <location>
        <begin position="1"/>
        <end position="91"/>
    </location>
</feature>
<keyword evidence="2" id="KW-0813">Transport</keyword>
<sequence>MIGFEWTAAKFFWYLFFMFFTLMYFTFYGMMAVAATPNQNIASIVAAAFYGLWNLFSGFIVPRNRIPVWWRWYYWICPVAWTLYGLVTSQFGDITDKLDTGVTVKDYLNSYFGFKHDFLGVVAAVVLGFVVLFLFIFAYAIKALNFQRR</sequence>
<dbReference type="Proteomes" id="UP001168098">
    <property type="component" value="Unassembled WGS sequence"/>
</dbReference>
<evidence type="ECO:0000256" key="3">
    <source>
        <dbReference type="ARBA" id="ARBA00022692"/>
    </source>
</evidence>
<name>A0AA38ZPF2_VITRO</name>
<gene>
    <name evidence="8" type="ORF">PVL29_011533</name>
</gene>
<dbReference type="AlphaFoldDB" id="A0AA38ZPF2"/>
<feature type="transmembrane region" description="Helical" evidence="6">
    <location>
        <begin position="12"/>
        <end position="35"/>
    </location>
</feature>
<evidence type="ECO:0000256" key="5">
    <source>
        <dbReference type="ARBA" id="ARBA00023136"/>
    </source>
</evidence>
<reference evidence="8 9" key="1">
    <citation type="journal article" date="2023" name="BMC Biotechnol.">
        <title>Vitis rotundifolia cv Carlos genome sequencing.</title>
        <authorList>
            <person name="Huff M."/>
            <person name="Hulse-Kemp A."/>
            <person name="Scheffler B."/>
            <person name="Youngblood R."/>
            <person name="Simpson S."/>
            <person name="Babiker E."/>
            <person name="Staton M."/>
        </authorList>
    </citation>
    <scope>NUCLEOTIDE SEQUENCE [LARGE SCALE GENOMIC DNA]</scope>
    <source>
        <tissue evidence="8">Leaf</tissue>
    </source>
</reference>
<evidence type="ECO:0000313" key="8">
    <source>
        <dbReference type="EMBL" id="KAJ9692525.1"/>
    </source>
</evidence>
<organism evidence="8 9">
    <name type="scientific">Vitis rotundifolia</name>
    <name type="common">Muscadine grape</name>
    <dbReference type="NCBI Taxonomy" id="103349"/>
    <lineage>
        <taxon>Eukaryota</taxon>
        <taxon>Viridiplantae</taxon>
        <taxon>Streptophyta</taxon>
        <taxon>Embryophyta</taxon>
        <taxon>Tracheophyta</taxon>
        <taxon>Spermatophyta</taxon>
        <taxon>Magnoliopsida</taxon>
        <taxon>eudicotyledons</taxon>
        <taxon>Gunneridae</taxon>
        <taxon>Pentapetalae</taxon>
        <taxon>rosids</taxon>
        <taxon>Vitales</taxon>
        <taxon>Vitaceae</taxon>
        <taxon>Viteae</taxon>
        <taxon>Vitis</taxon>
    </lineage>
</organism>
<evidence type="ECO:0000256" key="6">
    <source>
        <dbReference type="SAM" id="Phobius"/>
    </source>
</evidence>
<dbReference type="InterPro" id="IPR013525">
    <property type="entry name" value="ABC2_TM"/>
</dbReference>
<evidence type="ECO:0000313" key="9">
    <source>
        <dbReference type="Proteomes" id="UP001168098"/>
    </source>
</evidence>
<comment type="caution">
    <text evidence="8">The sequence shown here is derived from an EMBL/GenBank/DDBJ whole genome shotgun (WGS) entry which is preliminary data.</text>
</comment>
<feature type="transmembrane region" description="Helical" evidence="6">
    <location>
        <begin position="118"/>
        <end position="141"/>
    </location>
</feature>
<dbReference type="GO" id="GO:0140359">
    <property type="term" value="F:ABC-type transporter activity"/>
    <property type="evidence" value="ECO:0007669"/>
    <property type="project" value="InterPro"/>
</dbReference>
<accession>A0AA38ZPF2</accession>
<keyword evidence="9" id="KW-1185">Reference proteome</keyword>
<protein>
    <recommendedName>
        <fullName evidence="7">ABC-2 type transporter transmembrane domain-containing protein</fullName>
    </recommendedName>
</protein>
<proteinExistence type="predicted"/>
<evidence type="ECO:0000259" key="7">
    <source>
        <dbReference type="Pfam" id="PF01061"/>
    </source>
</evidence>
<dbReference type="EMBL" id="JARBHA010000009">
    <property type="protein sequence ID" value="KAJ9692525.1"/>
    <property type="molecule type" value="Genomic_DNA"/>
</dbReference>